<proteinExistence type="predicted"/>
<accession>A0AAV5U859</accession>
<evidence type="ECO:0000313" key="2">
    <source>
        <dbReference type="Proteomes" id="UP001432027"/>
    </source>
</evidence>
<dbReference type="AlphaFoldDB" id="A0AAV5U859"/>
<reference evidence="1" key="1">
    <citation type="submission" date="2023-10" db="EMBL/GenBank/DDBJ databases">
        <title>Genome assembly of Pristionchus species.</title>
        <authorList>
            <person name="Yoshida K."/>
            <person name="Sommer R.J."/>
        </authorList>
    </citation>
    <scope>NUCLEOTIDE SEQUENCE</scope>
    <source>
        <strain evidence="1">RS0144</strain>
    </source>
</reference>
<comment type="caution">
    <text evidence="1">The sequence shown here is derived from an EMBL/GenBank/DDBJ whole genome shotgun (WGS) entry which is preliminary data.</text>
</comment>
<sequence>HHAGSVCASFGEGTLLAHFFNCKCNMPRVEAQRSSQLQETNSEGVANREGKILQYPPLLCLLPCSCHQYYRSIHCL</sequence>
<dbReference type="EMBL" id="BTSX01000006">
    <property type="protein sequence ID" value="GMT02732.1"/>
    <property type="molecule type" value="Genomic_DNA"/>
</dbReference>
<name>A0AAV5U859_9BILA</name>
<protein>
    <submittedName>
        <fullName evidence="1">Uncharacterized protein</fullName>
    </submittedName>
</protein>
<feature type="non-terminal residue" evidence="1">
    <location>
        <position position="1"/>
    </location>
</feature>
<keyword evidence="2" id="KW-1185">Reference proteome</keyword>
<dbReference type="Proteomes" id="UP001432027">
    <property type="component" value="Unassembled WGS sequence"/>
</dbReference>
<gene>
    <name evidence="1" type="ORF">PENTCL1PPCAC_24906</name>
</gene>
<feature type="non-terminal residue" evidence="1">
    <location>
        <position position="76"/>
    </location>
</feature>
<evidence type="ECO:0000313" key="1">
    <source>
        <dbReference type="EMBL" id="GMT02732.1"/>
    </source>
</evidence>
<organism evidence="1 2">
    <name type="scientific">Pristionchus entomophagus</name>
    <dbReference type="NCBI Taxonomy" id="358040"/>
    <lineage>
        <taxon>Eukaryota</taxon>
        <taxon>Metazoa</taxon>
        <taxon>Ecdysozoa</taxon>
        <taxon>Nematoda</taxon>
        <taxon>Chromadorea</taxon>
        <taxon>Rhabditida</taxon>
        <taxon>Rhabditina</taxon>
        <taxon>Diplogasteromorpha</taxon>
        <taxon>Diplogasteroidea</taxon>
        <taxon>Neodiplogasteridae</taxon>
        <taxon>Pristionchus</taxon>
    </lineage>
</organism>